<feature type="transmembrane region" description="Helical" evidence="2">
    <location>
        <begin position="185"/>
        <end position="205"/>
    </location>
</feature>
<keyword evidence="2" id="KW-0472">Membrane</keyword>
<dbReference type="AlphaFoldDB" id="A0A1X6X445"/>
<feature type="domain" description="CAAX prenyl protease 2/Lysostaphin resistance protein A-like" evidence="3">
    <location>
        <begin position="187"/>
        <end position="271"/>
    </location>
</feature>
<feature type="transmembrane region" description="Helical" evidence="2">
    <location>
        <begin position="243"/>
        <end position="260"/>
    </location>
</feature>
<dbReference type="InterPro" id="IPR003675">
    <property type="entry name" value="Rce1/LyrA-like_dom"/>
</dbReference>
<gene>
    <name evidence="4" type="ORF">FM110_10420</name>
</gene>
<accession>A0A1X6X445</accession>
<dbReference type="Pfam" id="PF02517">
    <property type="entry name" value="Rce1-like"/>
    <property type="match status" value="1"/>
</dbReference>
<feature type="transmembrane region" description="Helical" evidence="2">
    <location>
        <begin position="65"/>
        <end position="90"/>
    </location>
</feature>
<evidence type="ECO:0000259" key="3">
    <source>
        <dbReference type="Pfam" id="PF02517"/>
    </source>
</evidence>
<keyword evidence="2" id="KW-0812">Transmembrane</keyword>
<proteinExistence type="predicted"/>
<evidence type="ECO:0000256" key="2">
    <source>
        <dbReference type="SAM" id="Phobius"/>
    </source>
</evidence>
<organism evidence="4 5">
    <name type="scientific">Brachybacterium nesterenkovii</name>
    <dbReference type="NCBI Taxonomy" id="47847"/>
    <lineage>
        <taxon>Bacteria</taxon>
        <taxon>Bacillati</taxon>
        <taxon>Actinomycetota</taxon>
        <taxon>Actinomycetes</taxon>
        <taxon>Micrococcales</taxon>
        <taxon>Dermabacteraceae</taxon>
        <taxon>Brachybacterium</taxon>
    </lineage>
</organism>
<dbReference type="EMBL" id="FWFG01000092">
    <property type="protein sequence ID" value="SLM93780.1"/>
    <property type="molecule type" value="Genomic_DNA"/>
</dbReference>
<keyword evidence="5" id="KW-1185">Reference proteome</keyword>
<feature type="transmembrane region" description="Helical" evidence="2">
    <location>
        <begin position="267"/>
        <end position="285"/>
    </location>
</feature>
<evidence type="ECO:0000256" key="1">
    <source>
        <dbReference type="SAM" id="MobiDB-lite"/>
    </source>
</evidence>
<feature type="transmembrane region" description="Helical" evidence="2">
    <location>
        <begin position="217"/>
        <end position="237"/>
    </location>
</feature>
<dbReference type="GO" id="GO:0004175">
    <property type="term" value="F:endopeptidase activity"/>
    <property type="evidence" value="ECO:0007669"/>
    <property type="project" value="UniProtKB-ARBA"/>
</dbReference>
<sequence length="345" mass="36086">MEGIMSDDATPDMTDGDGPAQVRAVGVADDAAEPAQPMPVQSTPYHRLATLRPEWARWWRPLTTAFAITAIWLILASLLMVGMVLVLTALGADRSIGQALDDPTSPLDVFVRSALGALLLPAGLLGVRLGGWRPTSLLWSVADRFRTAQMGRMLALAVVAVALATAMQTLLHGGRPALPESGRTIGVVLVLLLVAPLQAAGEELVLRGAVMQGVGTWVRGPAVPILATLPLSLIGAMHSLDTAFTAVFIALASGVLAWRTGGIEASIVLRTAVLLTAGVVGLLGMGAETTIWFGAMLAFLVLVNITGYTRRDSSVETVTVLGGDRGPFFPVMRSADAPVPPPVRV</sequence>
<reference evidence="4 5" key="1">
    <citation type="submission" date="2017-02" db="EMBL/GenBank/DDBJ databases">
        <authorList>
            <person name="Peterson S.W."/>
        </authorList>
    </citation>
    <scope>NUCLEOTIDE SEQUENCE [LARGE SCALE GENOMIC DNA]</scope>
    <source>
        <strain evidence="4 5">CIP104813</strain>
    </source>
</reference>
<feature type="transmembrane region" description="Helical" evidence="2">
    <location>
        <begin position="153"/>
        <end position="173"/>
    </location>
</feature>
<feature type="region of interest" description="Disordered" evidence="1">
    <location>
        <begin position="1"/>
        <end position="20"/>
    </location>
</feature>
<feature type="transmembrane region" description="Helical" evidence="2">
    <location>
        <begin position="291"/>
        <end position="309"/>
    </location>
</feature>
<evidence type="ECO:0000313" key="5">
    <source>
        <dbReference type="Proteomes" id="UP000195981"/>
    </source>
</evidence>
<protein>
    <recommendedName>
        <fullName evidence="3">CAAX prenyl protease 2/Lysostaphin resistance protein A-like domain-containing protein</fullName>
    </recommendedName>
</protein>
<feature type="transmembrane region" description="Helical" evidence="2">
    <location>
        <begin position="110"/>
        <end position="132"/>
    </location>
</feature>
<name>A0A1X6X445_9MICO</name>
<dbReference type="GO" id="GO:0080120">
    <property type="term" value="P:CAAX-box protein maturation"/>
    <property type="evidence" value="ECO:0007669"/>
    <property type="project" value="UniProtKB-ARBA"/>
</dbReference>
<evidence type="ECO:0000313" key="4">
    <source>
        <dbReference type="EMBL" id="SLM93780.1"/>
    </source>
</evidence>
<keyword evidence="2" id="KW-1133">Transmembrane helix</keyword>
<dbReference type="Proteomes" id="UP000195981">
    <property type="component" value="Unassembled WGS sequence"/>
</dbReference>